<gene>
    <name evidence="4" type="ORF">F0145_01885</name>
</gene>
<organism evidence="4 5">
    <name type="scientific">Adhaeribacter rhizoryzae</name>
    <dbReference type="NCBI Taxonomy" id="2607907"/>
    <lineage>
        <taxon>Bacteria</taxon>
        <taxon>Pseudomonadati</taxon>
        <taxon>Bacteroidota</taxon>
        <taxon>Cytophagia</taxon>
        <taxon>Cytophagales</taxon>
        <taxon>Hymenobacteraceae</taxon>
        <taxon>Adhaeribacter</taxon>
    </lineage>
</organism>
<feature type="compositionally biased region" description="Basic and acidic residues" evidence="1">
    <location>
        <begin position="95"/>
        <end position="121"/>
    </location>
</feature>
<sequence length="419" mass="46763">MKKFFRVIHLYLSLAAGIVIAIACFTGAVLVFEKELQEAFNHDRYYVNPTGQRLPLEKLVAVVKEEVPTGKVASVKVYTNPARTVEVGLIMPEKNEEGARGHGPEQAKAEKQSGEGKKDKGAPGGGEAKKGGGGRPSHTAFIDPYTGQVQELYTYRETFFYTMFSLHRWLLGGQDSIGKLIVGVSTFIFLFILITGIILWWPKTQKILAQRLNVKLDGGWKRLNHDFHIVLGFYSAIFLFVFAFTGLAWSFKWFNDGIYKVTNSDMKPPEPPVSQFQTGLAPVNFDAVLQAATQKIKNTEFYNIAAPKDSAGIYSVTVHQPGRQESATDNYYIDQYSGQVIGALKFNDKNLGQRVRSTFKPVHTGAIFGLPSKIIAFITCLLGVTFPVTGVILWLNRLQKNRRKKQKFMAPARSKTARL</sequence>
<evidence type="ECO:0000313" key="4">
    <source>
        <dbReference type="EMBL" id="KAA5549366.1"/>
    </source>
</evidence>
<evidence type="ECO:0000256" key="1">
    <source>
        <dbReference type="SAM" id="MobiDB-lite"/>
    </source>
</evidence>
<dbReference type="PANTHER" id="PTHR34219:SF3">
    <property type="entry name" value="BLL7967 PROTEIN"/>
    <property type="match status" value="1"/>
</dbReference>
<proteinExistence type="predicted"/>
<dbReference type="InterPro" id="IPR025711">
    <property type="entry name" value="PepSY"/>
</dbReference>
<accession>A0A5M6DSS6</accession>
<feature type="transmembrane region" description="Helical" evidence="2">
    <location>
        <begin position="7"/>
        <end position="32"/>
    </location>
</feature>
<evidence type="ECO:0000313" key="5">
    <source>
        <dbReference type="Proteomes" id="UP000323426"/>
    </source>
</evidence>
<dbReference type="InterPro" id="IPR005625">
    <property type="entry name" value="PepSY-ass_TM"/>
</dbReference>
<dbReference type="EMBL" id="VWSF01000001">
    <property type="protein sequence ID" value="KAA5549366.1"/>
    <property type="molecule type" value="Genomic_DNA"/>
</dbReference>
<dbReference type="PANTHER" id="PTHR34219">
    <property type="entry name" value="IRON-REGULATED INNER MEMBRANE PROTEIN-RELATED"/>
    <property type="match status" value="1"/>
</dbReference>
<feature type="region of interest" description="Disordered" evidence="1">
    <location>
        <begin position="95"/>
        <end position="138"/>
    </location>
</feature>
<keyword evidence="2" id="KW-0812">Transmembrane</keyword>
<feature type="compositionally biased region" description="Gly residues" evidence="1">
    <location>
        <begin position="122"/>
        <end position="135"/>
    </location>
</feature>
<keyword evidence="5" id="KW-1185">Reference proteome</keyword>
<feature type="transmembrane region" description="Helical" evidence="2">
    <location>
        <begin position="374"/>
        <end position="395"/>
    </location>
</feature>
<dbReference type="Pfam" id="PF03929">
    <property type="entry name" value="PepSY_TM"/>
    <property type="match status" value="1"/>
</dbReference>
<protein>
    <submittedName>
        <fullName evidence="4">PepSY domain-containing protein</fullName>
    </submittedName>
</protein>
<dbReference type="Pfam" id="PF03413">
    <property type="entry name" value="PepSY"/>
    <property type="match status" value="1"/>
</dbReference>
<keyword evidence="2" id="KW-1133">Transmembrane helix</keyword>
<feature type="transmembrane region" description="Helical" evidence="2">
    <location>
        <begin position="180"/>
        <end position="201"/>
    </location>
</feature>
<dbReference type="RefSeq" id="WP_150086362.1">
    <property type="nucleotide sequence ID" value="NZ_VWSF01000001.1"/>
</dbReference>
<feature type="transmembrane region" description="Helical" evidence="2">
    <location>
        <begin position="229"/>
        <end position="251"/>
    </location>
</feature>
<evidence type="ECO:0000259" key="3">
    <source>
        <dbReference type="Pfam" id="PF03413"/>
    </source>
</evidence>
<evidence type="ECO:0000256" key="2">
    <source>
        <dbReference type="SAM" id="Phobius"/>
    </source>
</evidence>
<feature type="domain" description="PepSY" evidence="3">
    <location>
        <begin position="283"/>
        <end position="342"/>
    </location>
</feature>
<dbReference type="Proteomes" id="UP000323426">
    <property type="component" value="Unassembled WGS sequence"/>
</dbReference>
<keyword evidence="2" id="KW-0472">Membrane</keyword>
<dbReference type="AlphaFoldDB" id="A0A5M6DSS6"/>
<reference evidence="4 5" key="1">
    <citation type="submission" date="2019-09" db="EMBL/GenBank/DDBJ databases">
        <title>Genome sequence and assembly of Adhaeribacter sp.</title>
        <authorList>
            <person name="Chhetri G."/>
        </authorList>
    </citation>
    <scope>NUCLEOTIDE SEQUENCE [LARGE SCALE GENOMIC DNA]</scope>
    <source>
        <strain evidence="4 5">DK36</strain>
    </source>
</reference>
<name>A0A5M6DSS6_9BACT</name>
<dbReference type="PROSITE" id="PS51257">
    <property type="entry name" value="PROKAR_LIPOPROTEIN"/>
    <property type="match status" value="1"/>
</dbReference>
<comment type="caution">
    <text evidence="4">The sequence shown here is derived from an EMBL/GenBank/DDBJ whole genome shotgun (WGS) entry which is preliminary data.</text>
</comment>